<dbReference type="InterPro" id="IPR021127">
    <property type="entry name" value="CRISPR_associated_Cas2"/>
</dbReference>
<evidence type="ECO:0000256" key="6">
    <source>
        <dbReference type="ARBA" id="ARBA00022801"/>
    </source>
</evidence>
<dbReference type="EC" id="3.1.-.-" evidence="9"/>
<evidence type="ECO:0000256" key="8">
    <source>
        <dbReference type="ARBA" id="ARBA00023118"/>
    </source>
</evidence>
<comment type="caution">
    <text evidence="11">The sequence shown here is derived from an EMBL/GenBank/DDBJ whole genome shotgun (WGS) entry which is preliminary data.</text>
</comment>
<gene>
    <name evidence="9 11" type="primary">cas2</name>
    <name evidence="11" type="ORF">PMG71_04830</name>
</gene>
<comment type="cofactor">
    <cofactor evidence="1 9">
        <name>Mg(2+)</name>
        <dbReference type="ChEBI" id="CHEBI:18420"/>
    </cofactor>
</comment>
<evidence type="ECO:0000256" key="5">
    <source>
        <dbReference type="ARBA" id="ARBA00022759"/>
    </source>
</evidence>
<keyword evidence="8 9" id="KW-0051">Antiviral defense</keyword>
<evidence type="ECO:0000256" key="7">
    <source>
        <dbReference type="ARBA" id="ARBA00022842"/>
    </source>
</evidence>
<sequence>MVYLICYDIVCDRRRTRVARVLESYGLRVQKSVFEAVLQPHEYQKLHQKLQSLLVREATPQEYLECDQLRFYPISEHSRTRMSILGVQPNFAIDDEVLIV</sequence>
<dbReference type="Pfam" id="PF09827">
    <property type="entry name" value="CRISPR_Cas2"/>
    <property type="match status" value="1"/>
</dbReference>
<dbReference type="Proteomes" id="UP001235303">
    <property type="component" value="Unassembled WGS sequence"/>
</dbReference>
<dbReference type="PIRSF" id="PIRSF032582">
    <property type="entry name" value="Cas2"/>
    <property type="match status" value="1"/>
</dbReference>
<dbReference type="HAMAP" id="MF_01471">
    <property type="entry name" value="Cas2"/>
    <property type="match status" value="1"/>
</dbReference>
<comment type="function">
    <text evidence="9">CRISPR (clustered regularly interspaced short palindromic repeat), is an adaptive immune system that provides protection against mobile genetic elements (viruses, transposable elements and conjugative plasmids). CRISPR clusters contain sequences complementary to antecedent mobile elements and target invading nucleic acids. CRISPR clusters are transcribed and processed into CRISPR RNA (crRNA). Functions as a ssRNA-specific endoribonuclease. Involved in the integration of spacer DNA into the CRISPR cassette.</text>
</comment>
<dbReference type="SUPFAM" id="SSF143430">
    <property type="entry name" value="TTP0101/SSO1404-like"/>
    <property type="match status" value="1"/>
</dbReference>
<evidence type="ECO:0000256" key="1">
    <source>
        <dbReference type="ARBA" id="ARBA00001946"/>
    </source>
</evidence>
<evidence type="ECO:0000256" key="3">
    <source>
        <dbReference type="ARBA" id="ARBA00022722"/>
    </source>
</evidence>
<dbReference type="CDD" id="cd09725">
    <property type="entry name" value="Cas2_I_II_III"/>
    <property type="match status" value="1"/>
</dbReference>
<evidence type="ECO:0000313" key="11">
    <source>
        <dbReference type="EMBL" id="MDJ1168742.1"/>
    </source>
</evidence>
<proteinExistence type="inferred from homology"/>
<feature type="binding site" evidence="9">
    <location>
        <position position="8"/>
    </location>
    <ligand>
        <name>Mg(2+)</name>
        <dbReference type="ChEBI" id="CHEBI:18420"/>
        <note>catalytic</note>
    </ligand>
</feature>
<evidence type="ECO:0000256" key="4">
    <source>
        <dbReference type="ARBA" id="ARBA00022723"/>
    </source>
</evidence>
<comment type="subunit">
    <text evidence="9">Homodimer, forms a heterotetramer with a Cas1 homodimer.</text>
</comment>
<dbReference type="EMBL" id="JAQOSP010000033">
    <property type="protein sequence ID" value="MDJ1168742.1"/>
    <property type="molecule type" value="Genomic_DNA"/>
</dbReference>
<keyword evidence="6 9" id="KW-0378">Hydrolase</keyword>
<evidence type="ECO:0000256" key="10">
    <source>
        <dbReference type="PIRNR" id="PIRNR032582"/>
    </source>
</evidence>
<evidence type="ECO:0000256" key="2">
    <source>
        <dbReference type="ARBA" id="ARBA00009959"/>
    </source>
</evidence>
<keyword evidence="7 9" id="KW-0460">Magnesium</keyword>
<protein>
    <recommendedName>
        <fullName evidence="9">CRISPR-associated endoribonuclease Cas2</fullName>
        <ecNumber evidence="9">3.1.-.-</ecNumber>
    </recommendedName>
</protein>
<dbReference type="GO" id="GO:0004519">
    <property type="term" value="F:endonuclease activity"/>
    <property type="evidence" value="ECO:0007669"/>
    <property type="project" value="UniProtKB-KW"/>
</dbReference>
<reference evidence="11 12" key="1">
    <citation type="submission" date="2023-01" db="EMBL/GenBank/DDBJ databases">
        <title>Novel diversity within Roseofilum (Cyanobacteria; Desertifilaceae) from marine benthic mats with descriptions of four novel species.</title>
        <authorList>
            <person name="Wang Y."/>
            <person name="Berthold D.E."/>
            <person name="Hu J."/>
            <person name="Lefler F.W."/>
            <person name="Laughinghouse H.D. IV."/>
        </authorList>
    </citation>
    <scope>NUCLEOTIDE SEQUENCE [LARGE SCALE GENOMIC DNA]</scope>
    <source>
        <strain evidence="11 12">BLCC-M154</strain>
    </source>
</reference>
<accession>A0ABT7AQ79</accession>
<dbReference type="PANTHER" id="PTHR34405:SF3">
    <property type="entry name" value="CRISPR-ASSOCIATED ENDORIBONUCLEASE CAS2 3"/>
    <property type="match status" value="1"/>
</dbReference>
<name>A0ABT7AQ79_9CYAN</name>
<organism evidence="11 12">
    <name type="scientific">Roseofilum acuticapitatum BLCC-M154</name>
    <dbReference type="NCBI Taxonomy" id="3022444"/>
    <lineage>
        <taxon>Bacteria</taxon>
        <taxon>Bacillati</taxon>
        <taxon>Cyanobacteriota</taxon>
        <taxon>Cyanophyceae</taxon>
        <taxon>Desertifilales</taxon>
        <taxon>Desertifilaceae</taxon>
        <taxon>Roseofilum</taxon>
        <taxon>Roseofilum acuticapitatum</taxon>
    </lineage>
</organism>
<keyword evidence="5 9" id="KW-0255">Endonuclease</keyword>
<dbReference type="InterPro" id="IPR019199">
    <property type="entry name" value="Virulence_VapD/CRISPR_Cas2"/>
</dbReference>
<dbReference type="Gene3D" id="3.30.70.240">
    <property type="match status" value="1"/>
</dbReference>
<evidence type="ECO:0000256" key="9">
    <source>
        <dbReference type="HAMAP-Rule" id="MF_01471"/>
    </source>
</evidence>
<comment type="similarity">
    <text evidence="2 9 10">Belongs to the CRISPR-associated endoribonuclease Cas2 protein family.</text>
</comment>
<keyword evidence="3 9" id="KW-0540">Nuclease</keyword>
<dbReference type="PANTHER" id="PTHR34405">
    <property type="entry name" value="CRISPR-ASSOCIATED ENDORIBONUCLEASE CAS2"/>
    <property type="match status" value="1"/>
</dbReference>
<keyword evidence="4 9" id="KW-0479">Metal-binding</keyword>
<dbReference type="RefSeq" id="WP_283752504.1">
    <property type="nucleotide sequence ID" value="NZ_JAQOSP010000033.1"/>
</dbReference>
<evidence type="ECO:0000313" key="12">
    <source>
        <dbReference type="Proteomes" id="UP001235303"/>
    </source>
</evidence>
<keyword evidence="12" id="KW-1185">Reference proteome</keyword>
<dbReference type="NCBIfam" id="TIGR01573">
    <property type="entry name" value="cas2"/>
    <property type="match status" value="1"/>
</dbReference>